<comment type="caution">
    <text evidence="1">The sequence shown here is derived from an EMBL/GenBank/DDBJ whole genome shotgun (WGS) entry which is preliminary data.</text>
</comment>
<evidence type="ECO:0008006" key="3">
    <source>
        <dbReference type="Google" id="ProtNLM"/>
    </source>
</evidence>
<dbReference type="Proteomes" id="UP000658382">
    <property type="component" value="Unassembled WGS sequence"/>
</dbReference>
<protein>
    <recommendedName>
        <fullName evidence="3">Transcriptional regulator</fullName>
    </recommendedName>
</protein>
<reference evidence="1" key="2">
    <citation type="submission" date="2020-09" db="EMBL/GenBank/DDBJ databases">
        <authorList>
            <person name="Sun Q."/>
            <person name="Ohkuma M."/>
        </authorList>
    </citation>
    <scope>NUCLEOTIDE SEQUENCE</scope>
    <source>
        <strain evidence="1">JCM 12580</strain>
    </source>
</reference>
<accession>A0A917PME6</accession>
<organism evidence="1 2">
    <name type="scientific">Lentibacillus kapialis</name>
    <dbReference type="NCBI Taxonomy" id="340214"/>
    <lineage>
        <taxon>Bacteria</taxon>
        <taxon>Bacillati</taxon>
        <taxon>Bacillota</taxon>
        <taxon>Bacilli</taxon>
        <taxon>Bacillales</taxon>
        <taxon>Bacillaceae</taxon>
        <taxon>Lentibacillus</taxon>
    </lineage>
</organism>
<name>A0A917PME6_9BACI</name>
<reference evidence="1" key="1">
    <citation type="journal article" date="2014" name="Int. J. Syst. Evol. Microbiol.">
        <title>Complete genome sequence of Corynebacterium casei LMG S-19264T (=DSM 44701T), isolated from a smear-ripened cheese.</title>
        <authorList>
            <consortium name="US DOE Joint Genome Institute (JGI-PGF)"/>
            <person name="Walter F."/>
            <person name="Albersmeier A."/>
            <person name="Kalinowski J."/>
            <person name="Ruckert C."/>
        </authorList>
    </citation>
    <scope>NUCLEOTIDE SEQUENCE</scope>
    <source>
        <strain evidence="1">JCM 12580</strain>
    </source>
</reference>
<dbReference type="AlphaFoldDB" id="A0A917PME6"/>
<dbReference type="InterPro" id="IPR022608">
    <property type="entry name" value="Tscrpt_reg_SplA"/>
</dbReference>
<proteinExistence type="predicted"/>
<gene>
    <name evidence="1" type="ORF">GCM10007063_03950</name>
</gene>
<keyword evidence="2" id="KW-1185">Reference proteome</keyword>
<sequence>MKHVCHNYIKDCHNKKELQKKSGENMEVNQSFTPGQVVYIIIRNPHAQDVANVQQAAVVQNPDTPEELALFLHETYFPLSEEFAVFETEEEAEQTFYEAFGSPEDGDYYG</sequence>
<dbReference type="Pfam" id="PF11132">
    <property type="entry name" value="SplA"/>
    <property type="match status" value="1"/>
</dbReference>
<dbReference type="EMBL" id="BMNQ01000003">
    <property type="protein sequence ID" value="GGJ84669.1"/>
    <property type="molecule type" value="Genomic_DNA"/>
</dbReference>
<evidence type="ECO:0000313" key="2">
    <source>
        <dbReference type="Proteomes" id="UP000658382"/>
    </source>
</evidence>
<evidence type="ECO:0000313" key="1">
    <source>
        <dbReference type="EMBL" id="GGJ84669.1"/>
    </source>
</evidence>